<organism evidence="3 4">
    <name type="scientific">Mugilogobius chulae</name>
    <name type="common">yellowstripe goby</name>
    <dbReference type="NCBI Taxonomy" id="88201"/>
    <lineage>
        <taxon>Eukaryota</taxon>
        <taxon>Metazoa</taxon>
        <taxon>Chordata</taxon>
        <taxon>Craniata</taxon>
        <taxon>Vertebrata</taxon>
        <taxon>Euteleostomi</taxon>
        <taxon>Actinopterygii</taxon>
        <taxon>Neopterygii</taxon>
        <taxon>Teleostei</taxon>
        <taxon>Neoteleostei</taxon>
        <taxon>Acanthomorphata</taxon>
        <taxon>Gobiaria</taxon>
        <taxon>Gobiiformes</taxon>
        <taxon>Gobioidei</taxon>
        <taxon>Gobiidae</taxon>
        <taxon>Gobionellinae</taxon>
        <taxon>Mugilogobius</taxon>
    </lineage>
</organism>
<feature type="compositionally biased region" description="Basic and acidic residues" evidence="2">
    <location>
        <begin position="482"/>
        <end position="499"/>
    </location>
</feature>
<reference evidence="4" key="1">
    <citation type="submission" date="2024-04" db="EMBL/GenBank/DDBJ databases">
        <title>Salinicola lusitanus LLJ914,a marine bacterium isolated from the Okinawa Trough.</title>
        <authorList>
            <person name="Li J."/>
        </authorList>
    </citation>
    <scope>NUCLEOTIDE SEQUENCE [LARGE SCALE GENOMIC DNA]</scope>
</reference>
<feature type="region of interest" description="Disordered" evidence="2">
    <location>
        <begin position="17"/>
        <end position="58"/>
    </location>
</feature>
<feature type="region of interest" description="Disordered" evidence="2">
    <location>
        <begin position="877"/>
        <end position="900"/>
    </location>
</feature>
<feature type="compositionally biased region" description="Polar residues" evidence="2">
    <location>
        <begin position="191"/>
        <end position="216"/>
    </location>
</feature>
<feature type="region of interest" description="Disordered" evidence="2">
    <location>
        <begin position="912"/>
        <end position="962"/>
    </location>
</feature>
<comment type="caution">
    <text evidence="3">The sequence shown here is derived from an EMBL/GenBank/DDBJ whole genome shotgun (WGS) entry which is preliminary data.</text>
</comment>
<feature type="compositionally biased region" description="Polar residues" evidence="2">
    <location>
        <begin position="734"/>
        <end position="748"/>
    </location>
</feature>
<feature type="region of interest" description="Disordered" evidence="2">
    <location>
        <begin position="292"/>
        <end position="408"/>
    </location>
</feature>
<feature type="compositionally biased region" description="Basic residues" evidence="2">
    <location>
        <begin position="951"/>
        <end position="962"/>
    </location>
</feature>
<feature type="compositionally biased region" description="Basic and acidic residues" evidence="2">
    <location>
        <begin position="882"/>
        <end position="897"/>
    </location>
</feature>
<feature type="region of interest" description="Disordered" evidence="2">
    <location>
        <begin position="85"/>
        <end position="114"/>
    </location>
</feature>
<feature type="compositionally biased region" description="Basic and acidic residues" evidence="2">
    <location>
        <begin position="233"/>
        <end position="245"/>
    </location>
</feature>
<keyword evidence="1" id="KW-0175">Coiled coil</keyword>
<sequence length="962" mass="109389">MSENKLPDWLLSDEELNMRTKSAPKRETRRRDLQSATSGLNLHSHIEETNTALPSKTDVKIEMDDEDDDSFEFLFQMCKARRGAAQEQLPTTRTEMKKDSFSLTEVGNDQSEHTDACANTDHLQLEKINSNGSSDTGKEDLDGLEATKEDLELPSLTAVDNPLANETSDRSTNLQVDIEDLGCDPLEGDTAPNSATTDLDLTSQNSRFETPTPSSSHNEELDEEEMSLMGSDKATREEKYSKDNFEDNGSADYDIDSLPYDDPAPSHYYTNFDEEEKSWNEEEVITDIEDLGCDPLEGETAPNSATADLDLTSQNSRFETPTPSSSHNEELDEEEEGISVYSEDNFDFLSSHSATPLSEFDSDFDEEELGDNEEEVIETENVAIEIEDRSPRSNLSPALSELSDKPESTFLKKMMSEEKEDLDGLETTKDDFVGGDLELPSLTALDSENLDHRMNRYFNRRALSPVEELDEEEEMSLMGSDKATREEKYSKDNFEKDDGSADTDNDIDSLIFDDTDFDGEKIVDYEEEVFIDEDTAIDNEGLSPRSNLSPALSELSDKPKSQFLKKLKREEKEDLDDLEATKDDFLGHDHWTNLHLDVGDLGPLEEVTAPNSVATELDLISQNSVIDDPATSLSNDNDLFEKKDLMNEVLEVEKDHSPIHSLSLSPALPELSKVKEDDNSDVDVDLDSLHVDSPTLSLYKNEFNEEAVSMDEDMAIENEDLSLISPRSCLSPASLDNKSNQPTSQMFQSDLLKSLEATEEVKETVRREEEEMARLKAESEERISELRKSLLAKRRREEERLKQESEKELQDLRETIKTDRIIQEEMILEEKKRLKAETEEKLETMHQSILAKRAQEEERLKQESKLHLEKLRESLKASQMMQEKKIKAQEERLKAETDMQLETIRQSLSAKLREEEEKLKEDSEAKLEKLSEDKKRVEDKSGKKMPSSQNSKKKFKTSRRKI</sequence>
<feature type="region of interest" description="Disordered" evidence="2">
    <location>
        <begin position="534"/>
        <end position="562"/>
    </location>
</feature>
<dbReference type="EMBL" id="JBBPFD010000017">
    <property type="protein sequence ID" value="KAK7891523.1"/>
    <property type="molecule type" value="Genomic_DNA"/>
</dbReference>
<feature type="compositionally biased region" description="Acidic residues" evidence="2">
    <location>
        <begin position="360"/>
        <end position="378"/>
    </location>
</feature>
<accession>A0AAW0N4E5</accession>
<keyword evidence="4" id="KW-1185">Reference proteome</keyword>
<feature type="compositionally biased region" description="Basic and acidic residues" evidence="2">
    <location>
        <begin position="24"/>
        <end position="33"/>
    </location>
</feature>
<evidence type="ECO:0000256" key="2">
    <source>
        <dbReference type="SAM" id="MobiDB-lite"/>
    </source>
</evidence>
<feature type="region of interest" description="Disordered" evidence="2">
    <location>
        <begin position="467"/>
        <end position="508"/>
    </location>
</feature>
<proteinExistence type="predicted"/>
<dbReference type="AlphaFoldDB" id="A0AAW0N4E5"/>
<dbReference type="Proteomes" id="UP001460270">
    <property type="component" value="Unassembled WGS sequence"/>
</dbReference>
<feature type="compositionally biased region" description="Polar residues" evidence="2">
    <location>
        <begin position="301"/>
        <end position="326"/>
    </location>
</feature>
<evidence type="ECO:0000313" key="4">
    <source>
        <dbReference type="Proteomes" id="UP001460270"/>
    </source>
</evidence>
<evidence type="ECO:0000313" key="3">
    <source>
        <dbReference type="EMBL" id="KAK7891523.1"/>
    </source>
</evidence>
<evidence type="ECO:0000256" key="1">
    <source>
        <dbReference type="SAM" id="Coils"/>
    </source>
</evidence>
<name>A0AAW0N4E5_9GOBI</name>
<feature type="compositionally biased region" description="Polar residues" evidence="2">
    <location>
        <begin position="164"/>
        <end position="175"/>
    </location>
</feature>
<feature type="coiled-coil region" evidence="1">
    <location>
        <begin position="758"/>
        <end position="874"/>
    </location>
</feature>
<feature type="compositionally biased region" description="Basic and acidic residues" evidence="2">
    <location>
        <begin position="912"/>
        <end position="942"/>
    </location>
</feature>
<feature type="region of interest" description="Disordered" evidence="2">
    <location>
        <begin position="730"/>
        <end position="754"/>
    </location>
</feature>
<gene>
    <name evidence="3" type="ORF">WMY93_023486</name>
</gene>
<protein>
    <submittedName>
        <fullName evidence="3">Uncharacterized protein</fullName>
    </submittedName>
</protein>
<feature type="region of interest" description="Disordered" evidence="2">
    <location>
        <begin position="148"/>
        <end position="280"/>
    </location>
</feature>